<name>A0A087D1I0_BIFRU</name>
<reference evidence="2 3" key="1">
    <citation type="submission" date="2014-03" db="EMBL/GenBank/DDBJ databases">
        <title>Genomics of Bifidobacteria.</title>
        <authorList>
            <person name="Ventura M."/>
            <person name="Milani C."/>
            <person name="Lugli G.A."/>
        </authorList>
    </citation>
    <scope>NUCLEOTIDE SEQUENCE [LARGE SCALE GENOMIC DNA]</scope>
    <source>
        <strain evidence="2 3">LMG 21811</strain>
    </source>
</reference>
<dbReference type="Proteomes" id="UP000029078">
    <property type="component" value="Unassembled WGS sequence"/>
</dbReference>
<evidence type="ECO:0000256" key="1">
    <source>
        <dbReference type="SAM" id="MobiDB-lite"/>
    </source>
</evidence>
<organism evidence="2 3">
    <name type="scientific">Bifidobacterium ruminantium</name>
    <dbReference type="NCBI Taxonomy" id="78346"/>
    <lineage>
        <taxon>Bacteria</taxon>
        <taxon>Bacillati</taxon>
        <taxon>Actinomycetota</taxon>
        <taxon>Actinomycetes</taxon>
        <taxon>Bifidobacteriales</taxon>
        <taxon>Bifidobacteriaceae</taxon>
        <taxon>Bifidobacterium</taxon>
    </lineage>
</organism>
<proteinExistence type="predicted"/>
<evidence type="ECO:0000313" key="2">
    <source>
        <dbReference type="EMBL" id="KFI89380.1"/>
    </source>
</evidence>
<comment type="caution">
    <text evidence="2">The sequence shown here is derived from an EMBL/GenBank/DDBJ whole genome shotgun (WGS) entry which is preliminary data.</text>
</comment>
<evidence type="ECO:0000313" key="3">
    <source>
        <dbReference type="Proteomes" id="UP000029078"/>
    </source>
</evidence>
<dbReference type="eggNOG" id="ENOG5032D1A">
    <property type="taxonomic scope" value="Bacteria"/>
</dbReference>
<keyword evidence="3" id="KW-1185">Reference proteome</keyword>
<feature type="region of interest" description="Disordered" evidence="1">
    <location>
        <begin position="1"/>
        <end position="26"/>
    </location>
</feature>
<sequence length="116" mass="12910">MAWHGMPARGWRRARRSPDSSVLYEDRHRDRHSDDIVACVAEDVSAGLTARQIADKRRLPVDFVDMAIDRARERGLLEVVDMGSSGHACGESICRPDPDSLVCAGCPFRIFPSSRS</sequence>
<dbReference type="AlphaFoldDB" id="A0A087D1I0"/>
<protein>
    <submittedName>
        <fullName evidence="2">Uncharacterized protein</fullName>
    </submittedName>
</protein>
<gene>
    <name evidence="2" type="ORF">BRUM_2003</name>
</gene>
<dbReference type="STRING" id="78346.BRUM_2003"/>
<accession>A0A087D1I0</accession>
<dbReference type="EMBL" id="JGZL01000008">
    <property type="protein sequence ID" value="KFI89380.1"/>
    <property type="molecule type" value="Genomic_DNA"/>
</dbReference>